<evidence type="ECO:0000313" key="2">
    <source>
        <dbReference type="EMBL" id="TKA67642.1"/>
    </source>
</evidence>
<dbReference type="EMBL" id="NAJQ01000557">
    <property type="protein sequence ID" value="TKA67642.1"/>
    <property type="molecule type" value="Genomic_DNA"/>
</dbReference>
<comment type="caution">
    <text evidence="3">The sequence shown here is derived from an EMBL/GenBank/DDBJ whole genome shotgun (WGS) entry which is preliminary data.</text>
</comment>
<accession>A0A4U0X468</accession>
<keyword evidence="4" id="KW-1185">Reference proteome</keyword>
<name>A0A4U0X468_9PEZI</name>
<dbReference type="Proteomes" id="UP000309340">
    <property type="component" value="Unassembled WGS sequence"/>
</dbReference>
<protein>
    <submittedName>
        <fullName evidence="3">Uncharacterized protein</fullName>
    </submittedName>
</protein>
<evidence type="ECO:0000313" key="4">
    <source>
        <dbReference type="Proteomes" id="UP000309340"/>
    </source>
</evidence>
<evidence type="ECO:0000256" key="1">
    <source>
        <dbReference type="SAM" id="MobiDB-lite"/>
    </source>
</evidence>
<dbReference type="EMBL" id="NAJQ01000424">
    <property type="protein sequence ID" value="TKA69928.1"/>
    <property type="molecule type" value="Genomic_DNA"/>
</dbReference>
<gene>
    <name evidence="3" type="ORF">B0A55_07981</name>
    <name evidence="2" type="ORF">B0A55_09444</name>
</gene>
<feature type="region of interest" description="Disordered" evidence="1">
    <location>
        <begin position="86"/>
        <end position="151"/>
    </location>
</feature>
<dbReference type="AlphaFoldDB" id="A0A4U0X468"/>
<proteinExistence type="predicted"/>
<evidence type="ECO:0000313" key="3">
    <source>
        <dbReference type="EMBL" id="TKA69928.1"/>
    </source>
</evidence>
<reference evidence="3 4" key="1">
    <citation type="submission" date="2017-03" db="EMBL/GenBank/DDBJ databases">
        <title>Genomes of endolithic fungi from Antarctica.</title>
        <authorList>
            <person name="Coleine C."/>
            <person name="Masonjones S."/>
            <person name="Stajich J.E."/>
        </authorList>
    </citation>
    <scope>NUCLEOTIDE SEQUENCE [LARGE SCALE GENOMIC DNA]</scope>
    <source>
        <strain evidence="3 4">CCFEE 5184</strain>
    </source>
</reference>
<organism evidence="3 4">
    <name type="scientific">Friedmanniomyces simplex</name>
    <dbReference type="NCBI Taxonomy" id="329884"/>
    <lineage>
        <taxon>Eukaryota</taxon>
        <taxon>Fungi</taxon>
        <taxon>Dikarya</taxon>
        <taxon>Ascomycota</taxon>
        <taxon>Pezizomycotina</taxon>
        <taxon>Dothideomycetes</taxon>
        <taxon>Dothideomycetidae</taxon>
        <taxon>Mycosphaerellales</taxon>
        <taxon>Teratosphaeriaceae</taxon>
        <taxon>Friedmanniomyces</taxon>
    </lineage>
</organism>
<sequence length="163" mass="18749">MARSVPHVTRGTLLQSPRQSLIAQRRTVRRAELDVAVAHAEHARQWRRFVFEREARFEEQADELRLRIRSYLCRRHREDVHFSEVDYTSGKQPRTQLARAEDGEPVSPRTKPMGEEAMAIQESKSAGDEETWEEDYASSRSSSSSLDSMEGLLEGVEPFDFIG</sequence>
<feature type="compositionally biased region" description="Low complexity" evidence="1">
    <location>
        <begin position="138"/>
        <end position="148"/>
    </location>
</feature>